<dbReference type="SUPFAM" id="SSF46785">
    <property type="entry name" value="Winged helix' DNA-binding domain"/>
    <property type="match status" value="1"/>
</dbReference>
<dbReference type="PROSITE" id="PS51063">
    <property type="entry name" value="HTH_CRP_2"/>
    <property type="match status" value="1"/>
</dbReference>
<protein>
    <submittedName>
        <fullName evidence="7">Crp/Fnr family transcriptional regulator</fullName>
    </submittedName>
</protein>
<dbReference type="InterPro" id="IPR050397">
    <property type="entry name" value="Env_Response_Regulators"/>
</dbReference>
<feature type="domain" description="Cyclic nucleotide-binding" evidence="5">
    <location>
        <begin position="25"/>
        <end position="105"/>
    </location>
</feature>
<keyword evidence="8" id="KW-1185">Reference proteome</keyword>
<evidence type="ECO:0000256" key="2">
    <source>
        <dbReference type="ARBA" id="ARBA00023125"/>
    </source>
</evidence>
<dbReference type="SMART" id="SM00419">
    <property type="entry name" value="HTH_CRP"/>
    <property type="match status" value="1"/>
</dbReference>
<reference evidence="7 8" key="1">
    <citation type="submission" date="2019-01" db="EMBL/GenBank/DDBJ databases">
        <title>Bacillus sp. M5HDSG1-1, whole genome shotgun sequence.</title>
        <authorList>
            <person name="Tuo L."/>
        </authorList>
    </citation>
    <scope>NUCLEOTIDE SEQUENCE [LARGE SCALE GENOMIC DNA]</scope>
    <source>
        <strain evidence="7 8">M5HDSG1-1</strain>
    </source>
</reference>
<evidence type="ECO:0000256" key="3">
    <source>
        <dbReference type="ARBA" id="ARBA00023159"/>
    </source>
</evidence>
<dbReference type="InterPro" id="IPR014710">
    <property type="entry name" value="RmlC-like_jellyroll"/>
</dbReference>
<dbReference type="InterPro" id="IPR000595">
    <property type="entry name" value="cNMP-bd_dom"/>
</dbReference>
<dbReference type="EMBL" id="RZTZ01000002">
    <property type="protein sequence ID" value="RVT65225.1"/>
    <property type="molecule type" value="Genomic_DNA"/>
</dbReference>
<evidence type="ECO:0000259" key="5">
    <source>
        <dbReference type="PROSITE" id="PS50042"/>
    </source>
</evidence>
<dbReference type="PANTHER" id="PTHR24567">
    <property type="entry name" value="CRP FAMILY TRANSCRIPTIONAL REGULATORY PROTEIN"/>
    <property type="match status" value="1"/>
</dbReference>
<name>A0A3S2X4R9_9BACI</name>
<evidence type="ECO:0000313" key="8">
    <source>
        <dbReference type="Proteomes" id="UP000288024"/>
    </source>
</evidence>
<keyword evidence="2" id="KW-0238">DNA-binding</keyword>
<comment type="caution">
    <text evidence="7">The sequence shown here is derived from an EMBL/GenBank/DDBJ whole genome shotgun (WGS) entry which is preliminary data.</text>
</comment>
<dbReference type="CDD" id="cd00038">
    <property type="entry name" value="CAP_ED"/>
    <property type="match status" value="1"/>
</dbReference>
<dbReference type="GO" id="GO:0005829">
    <property type="term" value="C:cytosol"/>
    <property type="evidence" value="ECO:0007669"/>
    <property type="project" value="TreeGrafter"/>
</dbReference>
<sequence length="231" mass="26258">MKEGTLSLYSLLLQHFFSLKNIQVYQKGSLLFQEGDLVNNIYILLDGKMSVGRIHENGKEFIMKILTQEDLILEYQLFKRAPKYYHFAKPITDCELLVIDRAEFEDCALNDKALLASLTSYLSTGYLKANIKCQDLIMNGKKGGLYSILIRLCHSFGKKTCDGILIDFPLTHQELANLTYGTREVIQRLMKDLRDDGIISISSQKITVKDLSFLKRAVDCQSCPIEVCGLN</sequence>
<dbReference type="GeneID" id="87616268"/>
<evidence type="ECO:0000256" key="4">
    <source>
        <dbReference type="ARBA" id="ARBA00023163"/>
    </source>
</evidence>
<dbReference type="InterPro" id="IPR018490">
    <property type="entry name" value="cNMP-bd_dom_sf"/>
</dbReference>
<keyword evidence="1" id="KW-0805">Transcription regulation</keyword>
<dbReference type="AlphaFoldDB" id="A0A3S2X4R9"/>
<evidence type="ECO:0000259" key="6">
    <source>
        <dbReference type="PROSITE" id="PS51063"/>
    </source>
</evidence>
<feature type="domain" description="HTH crp-type" evidence="6">
    <location>
        <begin position="139"/>
        <end position="212"/>
    </location>
</feature>
<dbReference type="InterPro" id="IPR012318">
    <property type="entry name" value="HTH_CRP"/>
</dbReference>
<dbReference type="PANTHER" id="PTHR24567:SF74">
    <property type="entry name" value="HTH-TYPE TRANSCRIPTIONAL REGULATOR ARCR"/>
    <property type="match status" value="1"/>
</dbReference>
<keyword evidence="4" id="KW-0804">Transcription</keyword>
<dbReference type="Proteomes" id="UP000288024">
    <property type="component" value="Unassembled WGS sequence"/>
</dbReference>
<dbReference type="PROSITE" id="PS50042">
    <property type="entry name" value="CNMP_BINDING_3"/>
    <property type="match status" value="1"/>
</dbReference>
<dbReference type="Gene3D" id="1.10.10.10">
    <property type="entry name" value="Winged helix-like DNA-binding domain superfamily/Winged helix DNA-binding domain"/>
    <property type="match status" value="1"/>
</dbReference>
<dbReference type="Pfam" id="PF13545">
    <property type="entry name" value="HTH_Crp_2"/>
    <property type="match status" value="1"/>
</dbReference>
<dbReference type="GO" id="GO:0003700">
    <property type="term" value="F:DNA-binding transcription factor activity"/>
    <property type="evidence" value="ECO:0007669"/>
    <property type="project" value="TreeGrafter"/>
</dbReference>
<organism evidence="7 8">
    <name type="scientific">Niallia taxi</name>
    <dbReference type="NCBI Taxonomy" id="2499688"/>
    <lineage>
        <taxon>Bacteria</taxon>
        <taxon>Bacillati</taxon>
        <taxon>Bacillota</taxon>
        <taxon>Bacilli</taxon>
        <taxon>Bacillales</taxon>
        <taxon>Bacillaceae</taxon>
        <taxon>Niallia</taxon>
    </lineage>
</organism>
<dbReference type="SUPFAM" id="SSF51206">
    <property type="entry name" value="cAMP-binding domain-like"/>
    <property type="match status" value="1"/>
</dbReference>
<dbReference type="Gene3D" id="2.60.120.10">
    <property type="entry name" value="Jelly Rolls"/>
    <property type="match status" value="1"/>
</dbReference>
<keyword evidence="3" id="KW-0010">Activator</keyword>
<gene>
    <name evidence="7" type="ORF">EM808_06870</name>
</gene>
<dbReference type="InterPro" id="IPR036388">
    <property type="entry name" value="WH-like_DNA-bd_sf"/>
</dbReference>
<evidence type="ECO:0000313" key="7">
    <source>
        <dbReference type="EMBL" id="RVT65225.1"/>
    </source>
</evidence>
<accession>A0A3S2X4R9</accession>
<evidence type="ECO:0000256" key="1">
    <source>
        <dbReference type="ARBA" id="ARBA00023015"/>
    </source>
</evidence>
<dbReference type="GO" id="GO:0003677">
    <property type="term" value="F:DNA binding"/>
    <property type="evidence" value="ECO:0007669"/>
    <property type="project" value="UniProtKB-KW"/>
</dbReference>
<dbReference type="SMART" id="SM00100">
    <property type="entry name" value="cNMP"/>
    <property type="match status" value="1"/>
</dbReference>
<dbReference type="RefSeq" id="WP_127737445.1">
    <property type="nucleotide sequence ID" value="NZ_CAJCKN010000086.1"/>
</dbReference>
<dbReference type="Pfam" id="PF00027">
    <property type="entry name" value="cNMP_binding"/>
    <property type="match status" value="1"/>
</dbReference>
<proteinExistence type="predicted"/>
<dbReference type="InterPro" id="IPR036390">
    <property type="entry name" value="WH_DNA-bd_sf"/>
</dbReference>